<protein>
    <submittedName>
        <fullName evidence="1">Uncharacterized protein</fullName>
    </submittedName>
</protein>
<evidence type="ECO:0000313" key="1">
    <source>
        <dbReference type="EMBL" id="AEG50800.1"/>
    </source>
</evidence>
<dbReference type="HOGENOM" id="CLU_3398520_0_0_5"/>
<dbReference type="Proteomes" id="UP000007150">
    <property type="component" value="Chromosome 2"/>
</dbReference>
<accession>F6F2Y8</accession>
<sequence>MGRGAAALVLNGVLKGLGEGGLPQPLVLSGS</sequence>
<evidence type="ECO:0000313" key="2">
    <source>
        <dbReference type="Proteomes" id="UP000007150"/>
    </source>
</evidence>
<gene>
    <name evidence="1" type="ORF">Sphch_3186</name>
</gene>
<dbReference type="EMBL" id="CP002799">
    <property type="protein sequence ID" value="AEG50800.1"/>
    <property type="molecule type" value="Genomic_DNA"/>
</dbReference>
<organism evidence="1 2">
    <name type="scientific">Sphingobium chlorophenolicum L-1</name>
    <dbReference type="NCBI Taxonomy" id="690566"/>
    <lineage>
        <taxon>Bacteria</taxon>
        <taxon>Pseudomonadati</taxon>
        <taxon>Pseudomonadota</taxon>
        <taxon>Alphaproteobacteria</taxon>
        <taxon>Sphingomonadales</taxon>
        <taxon>Sphingomonadaceae</taxon>
        <taxon>Sphingobium</taxon>
    </lineage>
</organism>
<dbReference type="KEGG" id="sch:Sphch_3186"/>
<dbReference type="AlphaFoldDB" id="F6F2Y8"/>
<keyword evidence="2" id="KW-1185">Reference proteome</keyword>
<proteinExistence type="predicted"/>
<name>F6F2Y8_SPHCR</name>
<reference evidence="1 2" key="1">
    <citation type="submission" date="2011-05" db="EMBL/GenBank/DDBJ databases">
        <title>Complete sequence of chromosome 2 of Sphingobium chlorophenolicum L-1.</title>
        <authorList>
            <consortium name="US DOE Joint Genome Institute"/>
            <person name="Lucas S."/>
            <person name="Han J."/>
            <person name="Lapidus A."/>
            <person name="Cheng J.-F."/>
            <person name="Goodwin L."/>
            <person name="Pitluck S."/>
            <person name="Peters L."/>
            <person name="Daligault H."/>
            <person name="Han C."/>
            <person name="Tapia R."/>
            <person name="Land M."/>
            <person name="Hauser L."/>
            <person name="Kyrpides N."/>
            <person name="Ivanova N."/>
            <person name="Pagani I."/>
            <person name="Turner P."/>
            <person name="Copley S."/>
            <person name="Woyke T."/>
        </authorList>
    </citation>
    <scope>NUCLEOTIDE SEQUENCE [LARGE SCALE GENOMIC DNA]</scope>
    <source>
        <strain evidence="1 2">L-1</strain>
    </source>
</reference>